<gene>
    <name evidence="1" type="ORF">E6W36_09145</name>
</gene>
<dbReference type="PANTHER" id="PTHR35399:SF2">
    <property type="entry name" value="DUF839 DOMAIN-CONTAINING PROTEIN"/>
    <property type="match status" value="1"/>
</dbReference>
<dbReference type="RefSeq" id="WP_222872460.1">
    <property type="nucleotide sequence ID" value="NZ_CP039704.1"/>
</dbReference>
<dbReference type="InterPro" id="IPR008557">
    <property type="entry name" value="PhoX"/>
</dbReference>
<dbReference type="EMBL" id="CP039704">
    <property type="protein sequence ID" value="QCI79640.1"/>
    <property type="molecule type" value="Genomic_DNA"/>
</dbReference>
<organism evidence="1 2">
    <name type="scientific">Hankyongella ginsenosidimutans</name>
    <dbReference type="NCBI Taxonomy" id="1763828"/>
    <lineage>
        <taxon>Bacteria</taxon>
        <taxon>Pseudomonadati</taxon>
        <taxon>Pseudomonadota</taxon>
        <taxon>Alphaproteobacteria</taxon>
        <taxon>Sphingomonadales</taxon>
        <taxon>Sphingomonadaceae</taxon>
        <taxon>Hankyongella</taxon>
    </lineage>
</organism>
<dbReference type="InterPro" id="IPR006311">
    <property type="entry name" value="TAT_signal"/>
</dbReference>
<dbReference type="Proteomes" id="UP000298714">
    <property type="component" value="Chromosome"/>
</dbReference>
<dbReference type="AlphaFoldDB" id="A0A4D7C6U6"/>
<name>A0A4D7C6U6_9SPHN</name>
<accession>A0A4D7C6U6</accession>
<proteinExistence type="predicted"/>
<sequence>MSATPLATLIDNRLSRRGFMTAVAATPLVAGCATAGAPSSAGASRPVGPYPDFAEISHGADERLHVADGHTAQVLIRWGDPVTADAPPFDPYKQSAAAQLKQFGYNNDYVAFIALPARAGEADRGMLCVNHEYTSPGLMFPKDGPLSEAERVDIELAASGLSAVEIVKRGNVWSLDRTSPFNRRFAALDTVFEVHGPARGHARMQTPEDTSGTRVIGTLANCAGGSTSWGTYLSGEENFDFYFNGPVPIGGLDPQTGTVFREVQAIERNTGWWKHHPRFDLTRPGNNEANRFGWIVEIDPLDPSVPPKKRTALGRMKHEGAETVVAPDGRLVVYTGDDEKMQHLYRFVSRDKVDRSNRAANRDLLDHGVLSVARFDADGLTWLPLVFGQGPLTPDNRFFAQADVMIDARRAAYLLGATPLDRPEDVQPNPVNGRIYLMLTNNRDRTVAGAANPRLANAFGHIVELLPPAGDHTADRFGWDILVLCGDPAKNIGARYNPRTSANGWFAAPDNCTIDPQGRLWIATDQGSNWRETGTADGVWALGTEGADRGLARMFFRAPIGAEMCGPCFAPDGRTFFVAVQHPAADGISGSTFDAPATRWPDFDPKMPPRPSVVAITRDDGGVVGG</sequence>
<dbReference type="SUPFAM" id="SSF63829">
    <property type="entry name" value="Calcium-dependent phosphotriesterase"/>
    <property type="match status" value="1"/>
</dbReference>
<dbReference type="PANTHER" id="PTHR35399">
    <property type="entry name" value="SLR8030 PROTEIN"/>
    <property type="match status" value="1"/>
</dbReference>
<dbReference type="Pfam" id="PF05787">
    <property type="entry name" value="PhoX"/>
    <property type="match status" value="1"/>
</dbReference>
<keyword evidence="2" id="KW-1185">Reference proteome</keyword>
<dbReference type="KEGG" id="hgn:E6W36_09145"/>
<evidence type="ECO:0000313" key="2">
    <source>
        <dbReference type="Proteomes" id="UP000298714"/>
    </source>
</evidence>
<protein>
    <submittedName>
        <fullName evidence="1">PhoX family phosphatase</fullName>
    </submittedName>
</protein>
<dbReference type="PROSITE" id="PS51318">
    <property type="entry name" value="TAT"/>
    <property type="match status" value="1"/>
</dbReference>
<reference evidence="2" key="1">
    <citation type="submission" date="2019-04" db="EMBL/GenBank/DDBJ databases">
        <title>Complete genome sequence of Sphingomonas sp. W1-2-3.</title>
        <authorList>
            <person name="Im W.T."/>
        </authorList>
    </citation>
    <scope>NUCLEOTIDE SEQUENCE [LARGE SCALE GENOMIC DNA]</scope>
    <source>
        <strain evidence="2">W1-2-3</strain>
    </source>
</reference>
<evidence type="ECO:0000313" key="1">
    <source>
        <dbReference type="EMBL" id="QCI79640.1"/>
    </source>
</evidence>